<dbReference type="Pfam" id="PF05019">
    <property type="entry name" value="Coq4"/>
    <property type="match status" value="1"/>
</dbReference>
<dbReference type="EMBL" id="FOEI01000001">
    <property type="protein sequence ID" value="SEP66031.1"/>
    <property type="molecule type" value="Genomic_DNA"/>
</dbReference>
<dbReference type="AlphaFoldDB" id="A0A1H8ZP32"/>
<keyword evidence="1" id="KW-0830">Ubiquinone</keyword>
<dbReference type="InterPro" id="IPR007715">
    <property type="entry name" value="Coq4"/>
</dbReference>
<reference evidence="1 2" key="1">
    <citation type="submission" date="2016-10" db="EMBL/GenBank/DDBJ databases">
        <authorList>
            <person name="de Groot N.N."/>
        </authorList>
    </citation>
    <scope>NUCLEOTIDE SEQUENCE [LARGE SCALE GENOMIC DNA]</scope>
    <source>
        <strain evidence="1 2">DSM 27078</strain>
    </source>
</reference>
<dbReference type="Proteomes" id="UP000198648">
    <property type="component" value="Unassembled WGS sequence"/>
</dbReference>
<organism evidence="1 2">
    <name type="scientific">Flavobacterium urocaniciphilum</name>
    <dbReference type="NCBI Taxonomy" id="1299341"/>
    <lineage>
        <taxon>Bacteria</taxon>
        <taxon>Pseudomonadati</taxon>
        <taxon>Bacteroidota</taxon>
        <taxon>Flavobacteriia</taxon>
        <taxon>Flavobacteriales</taxon>
        <taxon>Flavobacteriaceae</taxon>
        <taxon>Flavobacterium</taxon>
    </lineage>
</organism>
<keyword evidence="2" id="KW-1185">Reference proteome</keyword>
<evidence type="ECO:0000313" key="2">
    <source>
        <dbReference type="Proteomes" id="UP000198648"/>
    </source>
</evidence>
<dbReference type="GO" id="GO:0006744">
    <property type="term" value="P:ubiquinone biosynthetic process"/>
    <property type="evidence" value="ECO:0007669"/>
    <property type="project" value="InterPro"/>
</dbReference>
<sequence>MKDLIIETLYKIIKVPYEYFFKTKAKAWNLTIEDYMKNDTNSLGYQLGSFLLNHNYSIQEKLEEHDVYHVLTNTGITVLNEIEMQFYLLGNGKRSPFVFIVISTGIVFYPYEYKKFYTAFKKGKQAHQFYHLDFSKVLHMPLTEVQYIFNIKN</sequence>
<name>A0A1H8ZP32_9FLAO</name>
<dbReference type="STRING" id="1299341.SAMN05444005_101815"/>
<dbReference type="OrthoDB" id="6157812at2"/>
<proteinExistence type="predicted"/>
<accession>A0A1H8ZP32</accession>
<evidence type="ECO:0000313" key="1">
    <source>
        <dbReference type="EMBL" id="SEP66031.1"/>
    </source>
</evidence>
<gene>
    <name evidence="1" type="ORF">SAMN05444005_101815</name>
</gene>
<protein>
    <submittedName>
        <fullName evidence="1">Coenzyme Q (Ubiquinone) biosynthesis protein Coq4</fullName>
    </submittedName>
</protein>
<dbReference type="RefSeq" id="WP_091465446.1">
    <property type="nucleotide sequence ID" value="NZ_FOEI01000001.1"/>
</dbReference>